<evidence type="ECO:0000256" key="4">
    <source>
        <dbReference type="ARBA" id="ARBA00023110"/>
    </source>
</evidence>
<dbReference type="STRING" id="1499966.U14_00559"/>
<gene>
    <name evidence="9" type="ORF">U14_00559</name>
</gene>
<keyword evidence="10" id="KW-1185">Reference proteome</keyword>
<comment type="catalytic activity">
    <reaction evidence="1">
        <text>[protein]-peptidylproline (omega=180) = [protein]-peptidylproline (omega=0)</text>
        <dbReference type="Rhea" id="RHEA:16237"/>
        <dbReference type="Rhea" id="RHEA-COMP:10747"/>
        <dbReference type="Rhea" id="RHEA-COMP:10748"/>
        <dbReference type="ChEBI" id="CHEBI:83833"/>
        <dbReference type="ChEBI" id="CHEBI:83834"/>
        <dbReference type="EC" id="5.2.1.8"/>
    </reaction>
</comment>
<keyword evidence="3" id="KW-0732">Signal</keyword>
<evidence type="ECO:0000256" key="1">
    <source>
        <dbReference type="ARBA" id="ARBA00000971"/>
    </source>
</evidence>
<keyword evidence="4 6" id="KW-0697">Rotamase</keyword>
<dbReference type="Proteomes" id="UP000030700">
    <property type="component" value="Unassembled WGS sequence"/>
</dbReference>
<dbReference type="InterPro" id="IPR046357">
    <property type="entry name" value="PPIase_dom_sf"/>
</dbReference>
<keyword evidence="5 6" id="KW-0413">Isomerase</keyword>
<dbReference type="SUPFAM" id="SSF54534">
    <property type="entry name" value="FKBP-like"/>
    <property type="match status" value="1"/>
</dbReference>
<evidence type="ECO:0000256" key="5">
    <source>
        <dbReference type="ARBA" id="ARBA00023235"/>
    </source>
</evidence>
<evidence type="ECO:0000256" key="6">
    <source>
        <dbReference type="PROSITE-ProRule" id="PRU00278"/>
    </source>
</evidence>
<dbReference type="InterPro" id="IPR000297">
    <property type="entry name" value="PPIase_PpiC"/>
</dbReference>
<evidence type="ECO:0000256" key="7">
    <source>
        <dbReference type="SAM" id="MobiDB-lite"/>
    </source>
</evidence>
<evidence type="ECO:0000259" key="8">
    <source>
        <dbReference type="PROSITE" id="PS50198"/>
    </source>
</evidence>
<dbReference type="PROSITE" id="PS50198">
    <property type="entry name" value="PPIC_PPIASE_2"/>
    <property type="match status" value="1"/>
</dbReference>
<evidence type="ECO:0000256" key="3">
    <source>
        <dbReference type="ARBA" id="ARBA00022729"/>
    </source>
</evidence>
<evidence type="ECO:0000256" key="2">
    <source>
        <dbReference type="ARBA" id="ARBA00013194"/>
    </source>
</evidence>
<organism evidence="9 10">
    <name type="scientific">Candidatus Moduliflexus flocculans</name>
    <dbReference type="NCBI Taxonomy" id="1499966"/>
    <lineage>
        <taxon>Bacteria</taxon>
        <taxon>Candidatus Moduliflexota</taxon>
        <taxon>Candidatus Moduliflexia</taxon>
        <taxon>Candidatus Moduliflexales</taxon>
        <taxon>Candidatus Moduliflexaceae</taxon>
    </lineage>
</organism>
<feature type="domain" description="PpiC" evidence="8">
    <location>
        <begin position="1"/>
        <end position="71"/>
    </location>
</feature>
<proteinExistence type="predicted"/>
<evidence type="ECO:0000313" key="10">
    <source>
        <dbReference type="Proteomes" id="UP000030700"/>
    </source>
</evidence>
<dbReference type="Gene3D" id="3.10.50.40">
    <property type="match status" value="1"/>
</dbReference>
<feature type="region of interest" description="Disordered" evidence="7">
    <location>
        <begin position="1"/>
        <end position="29"/>
    </location>
</feature>
<evidence type="ECO:0000313" key="9">
    <source>
        <dbReference type="EMBL" id="GAK49337.1"/>
    </source>
</evidence>
<sequence>MARLNTGDDFADLAAQYSEDPDPKEHGGDLGWFSRGLMLPTFEEAAFALQEGEVSDIIETSAGSHLIKLTGRRGDEE</sequence>
<dbReference type="AlphaFoldDB" id="A0A0S6VUS2"/>
<dbReference type="EMBL" id="DF820455">
    <property type="protein sequence ID" value="GAK49337.1"/>
    <property type="molecule type" value="Genomic_DNA"/>
</dbReference>
<dbReference type="GO" id="GO:0003755">
    <property type="term" value="F:peptidyl-prolyl cis-trans isomerase activity"/>
    <property type="evidence" value="ECO:0007669"/>
    <property type="project" value="UniProtKB-KW"/>
</dbReference>
<dbReference type="PANTHER" id="PTHR47245:SF1">
    <property type="entry name" value="FOLDASE PROTEIN PRSA"/>
    <property type="match status" value="1"/>
</dbReference>
<dbReference type="PANTHER" id="PTHR47245">
    <property type="entry name" value="PEPTIDYLPROLYL ISOMERASE"/>
    <property type="match status" value="1"/>
</dbReference>
<dbReference type="HOGENOM" id="CLU_090028_6_2_0"/>
<dbReference type="Pfam" id="PF00639">
    <property type="entry name" value="Rotamase"/>
    <property type="match status" value="1"/>
</dbReference>
<dbReference type="InterPro" id="IPR050245">
    <property type="entry name" value="PrsA_foldase"/>
</dbReference>
<protein>
    <recommendedName>
        <fullName evidence="2">peptidylprolyl isomerase</fullName>
        <ecNumber evidence="2">5.2.1.8</ecNumber>
    </recommendedName>
</protein>
<name>A0A0S6VUS2_9BACT</name>
<accession>A0A0S6VUS2</accession>
<reference evidence="9 10" key="1">
    <citation type="journal article" date="2015" name="PeerJ">
        <title>First genomic representation of candidate bacterial phylum KSB3 points to enhanced environmental sensing as a trigger of wastewater bulking.</title>
        <authorList>
            <person name="Sekiguchi Y."/>
            <person name="Ohashi A."/>
            <person name="Parks D.H."/>
            <person name="Yamauchi T."/>
            <person name="Tyson G.W."/>
            <person name="Hugenholtz P."/>
        </authorList>
    </citation>
    <scope>NUCLEOTIDE SEQUENCE [LARGE SCALE GENOMIC DNA]</scope>
</reference>
<dbReference type="EC" id="5.2.1.8" evidence="2"/>